<dbReference type="RefSeq" id="XP_007394706.1">
    <property type="nucleotide sequence ID" value="XM_007394644.1"/>
</dbReference>
<dbReference type="OrthoDB" id="3354157at2759"/>
<evidence type="ECO:0000256" key="1">
    <source>
        <dbReference type="SAM" id="Phobius"/>
    </source>
</evidence>
<gene>
    <name evidence="4" type="ORF">PHACADRAFT_254235</name>
</gene>
<dbReference type="STRING" id="650164.K5WCD0"/>
<keyword evidence="5" id="KW-1185">Reference proteome</keyword>
<evidence type="ECO:0000313" key="4">
    <source>
        <dbReference type="EMBL" id="EKM56875.1"/>
    </source>
</evidence>
<evidence type="ECO:0000313" key="5">
    <source>
        <dbReference type="Proteomes" id="UP000008370"/>
    </source>
</evidence>
<dbReference type="EMBL" id="JH930471">
    <property type="protein sequence ID" value="EKM56875.1"/>
    <property type="molecule type" value="Genomic_DNA"/>
</dbReference>
<reference evidence="4 5" key="1">
    <citation type="journal article" date="2012" name="BMC Genomics">
        <title>Comparative genomics of the white-rot fungi, Phanerochaete carnosa and P. chrysosporium, to elucidate the genetic basis of the distinct wood types they colonize.</title>
        <authorList>
            <person name="Suzuki H."/>
            <person name="MacDonald J."/>
            <person name="Syed K."/>
            <person name="Salamov A."/>
            <person name="Hori C."/>
            <person name="Aerts A."/>
            <person name="Henrissat B."/>
            <person name="Wiebenga A."/>
            <person name="vanKuyk P.A."/>
            <person name="Barry K."/>
            <person name="Lindquist E."/>
            <person name="LaButti K."/>
            <person name="Lapidus A."/>
            <person name="Lucas S."/>
            <person name="Coutinho P."/>
            <person name="Gong Y."/>
            <person name="Samejima M."/>
            <person name="Mahadevan R."/>
            <person name="Abou-Zaid M."/>
            <person name="de Vries R.P."/>
            <person name="Igarashi K."/>
            <person name="Yadav J.S."/>
            <person name="Grigoriev I.V."/>
            <person name="Master E.R."/>
        </authorList>
    </citation>
    <scope>NUCLEOTIDE SEQUENCE [LARGE SCALE GENOMIC DNA]</scope>
    <source>
        <strain evidence="4 5">HHB-10118-sp</strain>
    </source>
</reference>
<name>K5WCD0_PHACS</name>
<feature type="chain" id="PRO_5003885518" description="DUF6533 domain-containing protein" evidence="2">
    <location>
        <begin position="25"/>
        <end position="427"/>
    </location>
</feature>
<dbReference type="KEGG" id="pco:PHACADRAFT_254235"/>
<dbReference type="AlphaFoldDB" id="K5WCD0"/>
<dbReference type="InParanoid" id="K5WCD0"/>
<feature type="domain" description="DUF6533" evidence="3">
    <location>
        <begin position="101"/>
        <end position="143"/>
    </location>
</feature>
<feature type="transmembrane region" description="Helical" evidence="1">
    <location>
        <begin position="322"/>
        <end position="339"/>
    </location>
</feature>
<keyword evidence="1" id="KW-0472">Membrane</keyword>
<evidence type="ECO:0000259" key="3">
    <source>
        <dbReference type="Pfam" id="PF20151"/>
    </source>
</evidence>
<proteinExistence type="predicted"/>
<dbReference type="InterPro" id="IPR045340">
    <property type="entry name" value="DUF6533"/>
</dbReference>
<dbReference type="Proteomes" id="UP000008370">
    <property type="component" value="Unassembled WGS sequence"/>
</dbReference>
<dbReference type="GeneID" id="18916018"/>
<feature type="transmembrane region" description="Helical" evidence="1">
    <location>
        <begin position="290"/>
        <end position="316"/>
    </location>
</feature>
<protein>
    <recommendedName>
        <fullName evidence="3">DUF6533 domain-containing protein</fullName>
    </recommendedName>
</protein>
<keyword evidence="1" id="KW-1133">Transmembrane helix</keyword>
<feature type="signal peptide" evidence="2">
    <location>
        <begin position="1"/>
        <end position="24"/>
    </location>
</feature>
<accession>K5WCD0</accession>
<dbReference type="HOGENOM" id="CLU_642670_0_0_1"/>
<feature type="transmembrane region" description="Helical" evidence="1">
    <location>
        <begin position="170"/>
        <end position="194"/>
    </location>
</feature>
<organism evidence="4 5">
    <name type="scientific">Phanerochaete carnosa (strain HHB-10118-sp)</name>
    <name type="common">White-rot fungus</name>
    <name type="synonym">Peniophora carnosa</name>
    <dbReference type="NCBI Taxonomy" id="650164"/>
    <lineage>
        <taxon>Eukaryota</taxon>
        <taxon>Fungi</taxon>
        <taxon>Dikarya</taxon>
        <taxon>Basidiomycota</taxon>
        <taxon>Agaricomycotina</taxon>
        <taxon>Agaricomycetes</taxon>
        <taxon>Polyporales</taxon>
        <taxon>Phanerochaetaceae</taxon>
        <taxon>Phanerochaete</taxon>
    </lineage>
</organism>
<feature type="transmembrane region" description="Helical" evidence="1">
    <location>
        <begin position="245"/>
        <end position="269"/>
    </location>
</feature>
<keyword evidence="2" id="KW-0732">Signal</keyword>
<keyword evidence="1" id="KW-0812">Transmembrane</keyword>
<evidence type="ECO:0000256" key="2">
    <source>
        <dbReference type="SAM" id="SignalP"/>
    </source>
</evidence>
<sequence>MGAYIHVRAHQIALLLLLVPLVAAFSGWWSQALLAAFSDSSPLAKALCPAFGELLGQEDAAILVPHAWVSCPMSNSTSNTTTTGGQNATVEAYTNFVQENYFNISSRVLFLWDYCITFDDEVQYVWKGKWTPATFIFLINRYVNLVITILELFEQISFQTSQSCSPFVRLLQSLLVLALFIVAAFTALRVYAIWNRDWRPALPVLLLALVSPVVNIYMDATQEPEVAPSPSVGCAVYLKITNDLFGVLTIVTRASTLATDGIVLLLTIIRAIRLKKEGTRWTRKVGLLPLLLRDGVLYFLLLFCINLTQIIVTAQVAGNNDIVYYVSPVTSMLISRFLIDLRRVVHRDQSEQSGATSVCLTTNVPVPSTFTVCPGDLYSFGDPVGSGSSGFDSADELEKLYEPKVACEHSICNLPSGHSSSEVGQIA</sequence>
<dbReference type="Pfam" id="PF20151">
    <property type="entry name" value="DUF6533"/>
    <property type="match status" value="1"/>
</dbReference>